<feature type="domain" description="PPIase cyclophilin-type" evidence="1">
    <location>
        <begin position="9"/>
        <end position="62"/>
    </location>
</feature>
<sequence length="76" mass="8576">MTLHHPKVFLNISADGESIGRLIFELNVSLCPKTSENFRRLCTGESGFGYKGSVWYRIIPGFCACRRLVNGQLWLA</sequence>
<protein>
    <submittedName>
        <fullName evidence="3">PPIase cyclophilin-type domain-containing protein</fullName>
    </submittedName>
</protein>
<dbReference type="GO" id="GO:0005737">
    <property type="term" value="C:cytoplasm"/>
    <property type="evidence" value="ECO:0007669"/>
    <property type="project" value="TreeGrafter"/>
</dbReference>
<dbReference type="SUPFAM" id="SSF50891">
    <property type="entry name" value="Cyclophilin-like"/>
    <property type="match status" value="1"/>
</dbReference>
<dbReference type="PANTHER" id="PTHR11071">
    <property type="entry name" value="PEPTIDYL-PROLYL CIS-TRANS ISOMERASE"/>
    <property type="match status" value="1"/>
</dbReference>
<reference evidence="3" key="1">
    <citation type="submission" date="2016-11" db="UniProtKB">
        <authorList>
            <consortium name="WormBaseParasite"/>
        </authorList>
    </citation>
    <scope>IDENTIFICATION</scope>
</reference>
<dbReference type="GO" id="GO:0006457">
    <property type="term" value="P:protein folding"/>
    <property type="evidence" value="ECO:0007669"/>
    <property type="project" value="TreeGrafter"/>
</dbReference>
<evidence type="ECO:0000313" key="3">
    <source>
        <dbReference type="WBParaSite" id="Hba_18213"/>
    </source>
</evidence>
<organism evidence="2 3">
    <name type="scientific">Heterorhabditis bacteriophora</name>
    <name type="common">Entomopathogenic nematode worm</name>
    <dbReference type="NCBI Taxonomy" id="37862"/>
    <lineage>
        <taxon>Eukaryota</taxon>
        <taxon>Metazoa</taxon>
        <taxon>Ecdysozoa</taxon>
        <taxon>Nematoda</taxon>
        <taxon>Chromadorea</taxon>
        <taxon>Rhabditida</taxon>
        <taxon>Rhabditina</taxon>
        <taxon>Rhabditomorpha</taxon>
        <taxon>Strongyloidea</taxon>
        <taxon>Heterorhabditidae</taxon>
        <taxon>Heterorhabditis</taxon>
    </lineage>
</organism>
<evidence type="ECO:0000259" key="1">
    <source>
        <dbReference type="PROSITE" id="PS50072"/>
    </source>
</evidence>
<dbReference type="GO" id="GO:0003755">
    <property type="term" value="F:peptidyl-prolyl cis-trans isomerase activity"/>
    <property type="evidence" value="ECO:0007669"/>
    <property type="project" value="InterPro"/>
</dbReference>
<accession>A0A1I7XL16</accession>
<proteinExistence type="predicted"/>
<dbReference type="InterPro" id="IPR002130">
    <property type="entry name" value="Cyclophilin-type_PPIase_dom"/>
</dbReference>
<dbReference type="GO" id="GO:0016018">
    <property type="term" value="F:cyclosporin A binding"/>
    <property type="evidence" value="ECO:0007669"/>
    <property type="project" value="TreeGrafter"/>
</dbReference>
<dbReference type="PANTHER" id="PTHR11071:SF570">
    <property type="entry name" value="PEPTIDYL-PROLYL CIS-TRANS ISOMERASE"/>
    <property type="match status" value="1"/>
</dbReference>
<name>A0A1I7XL16_HETBA</name>
<dbReference type="Proteomes" id="UP000095283">
    <property type="component" value="Unplaced"/>
</dbReference>
<dbReference type="AlphaFoldDB" id="A0A1I7XL16"/>
<dbReference type="Pfam" id="PF00160">
    <property type="entry name" value="Pro_isomerase"/>
    <property type="match status" value="1"/>
</dbReference>
<dbReference type="InterPro" id="IPR029000">
    <property type="entry name" value="Cyclophilin-like_dom_sf"/>
</dbReference>
<keyword evidence="2" id="KW-1185">Reference proteome</keyword>
<evidence type="ECO:0000313" key="2">
    <source>
        <dbReference type="Proteomes" id="UP000095283"/>
    </source>
</evidence>
<dbReference type="WBParaSite" id="Hba_18213">
    <property type="protein sequence ID" value="Hba_18213"/>
    <property type="gene ID" value="Hba_18213"/>
</dbReference>
<dbReference type="Gene3D" id="2.40.100.10">
    <property type="entry name" value="Cyclophilin-like"/>
    <property type="match status" value="1"/>
</dbReference>
<dbReference type="PROSITE" id="PS50072">
    <property type="entry name" value="CSA_PPIASE_2"/>
    <property type="match status" value="1"/>
</dbReference>